<organism evidence="1 2">
    <name type="scientific">Malikia granosa</name>
    <dbReference type="NCBI Taxonomy" id="263067"/>
    <lineage>
        <taxon>Bacteria</taxon>
        <taxon>Pseudomonadati</taxon>
        <taxon>Pseudomonadota</taxon>
        <taxon>Betaproteobacteria</taxon>
        <taxon>Burkholderiales</taxon>
        <taxon>Comamonadaceae</taxon>
        <taxon>Malikia</taxon>
    </lineage>
</organism>
<dbReference type="Gene3D" id="3.40.50.300">
    <property type="entry name" value="P-loop containing nucleotide triphosphate hydrolases"/>
    <property type="match status" value="1"/>
</dbReference>
<evidence type="ECO:0000313" key="1">
    <source>
        <dbReference type="EMBL" id="PRD64154.1"/>
    </source>
</evidence>
<keyword evidence="2" id="KW-1185">Reference proteome</keyword>
<gene>
    <name evidence="1" type="ORF">C6P64_15945</name>
</gene>
<name>A0A2S9K132_9BURK</name>
<dbReference type="AlphaFoldDB" id="A0A2S9K132"/>
<dbReference type="Pfam" id="PF21448">
    <property type="entry name" value="DNMK"/>
    <property type="match status" value="1"/>
</dbReference>
<proteinExistence type="predicted"/>
<dbReference type="Proteomes" id="UP000238589">
    <property type="component" value="Unassembled WGS sequence"/>
</dbReference>
<sequence>MTEPQPKSHLIIGLIGQAGSGKDSAALLLLQHWKLAGHVAFVTSFADPIRAMCREFLLHAGVQHPDRYLFDRELKETLIPEIGVSYRHLAQTLGTEWGQQCIGRDAWIRALDYRMKTHCNHGGTHFVVPDVRFTFEADWLCSQGGVIWRIERPGVVPVRAHVSESESTHISSHRVILNDGTLTDLAQTVGFELTRLKHERGLA</sequence>
<accession>A0A2S9K132</accession>
<dbReference type="SUPFAM" id="SSF52540">
    <property type="entry name" value="P-loop containing nucleoside triphosphate hydrolases"/>
    <property type="match status" value="1"/>
</dbReference>
<evidence type="ECO:0008006" key="3">
    <source>
        <dbReference type="Google" id="ProtNLM"/>
    </source>
</evidence>
<protein>
    <recommendedName>
        <fullName evidence="3">Deoxynucleotide monophosphate kinase</fullName>
    </recommendedName>
</protein>
<comment type="caution">
    <text evidence="1">The sequence shown here is derived from an EMBL/GenBank/DDBJ whole genome shotgun (WGS) entry which is preliminary data.</text>
</comment>
<dbReference type="OrthoDB" id="5401711at2"/>
<dbReference type="InterPro" id="IPR027417">
    <property type="entry name" value="P-loop_NTPase"/>
</dbReference>
<dbReference type="InterPro" id="IPR048444">
    <property type="entry name" value="DNMK"/>
</dbReference>
<dbReference type="RefSeq" id="WP_105749530.1">
    <property type="nucleotide sequence ID" value="NZ_PVLQ01000088.1"/>
</dbReference>
<dbReference type="EMBL" id="PVLQ01000088">
    <property type="protein sequence ID" value="PRD64154.1"/>
    <property type="molecule type" value="Genomic_DNA"/>
</dbReference>
<evidence type="ECO:0000313" key="2">
    <source>
        <dbReference type="Proteomes" id="UP000238589"/>
    </source>
</evidence>
<reference evidence="1 2" key="1">
    <citation type="submission" date="2018-03" db="EMBL/GenBank/DDBJ databases">
        <title>Comparative genomics illustrates the genes involved in a hyperalkaliphilic mechanisms of Serpentinomonas isolated from highly-alkaline calcium-rich serpentinized springs.</title>
        <authorList>
            <person name="Suzuki S."/>
            <person name="Ishii S."/>
            <person name="Walworth N."/>
            <person name="Bird L."/>
            <person name="Kuenen J.G."/>
            <person name="Nealson K.H."/>
        </authorList>
    </citation>
    <scope>NUCLEOTIDE SEQUENCE [LARGE SCALE GENOMIC DNA]</scope>
    <source>
        <strain evidence="1 2">P1</strain>
    </source>
</reference>